<proteinExistence type="predicted"/>
<comment type="caution">
    <text evidence="1">The sequence shown here is derived from an EMBL/GenBank/DDBJ whole genome shotgun (WGS) entry which is preliminary data.</text>
</comment>
<accession>A0ABV5ZF95</accession>
<sequence>MSVSTKLTHDLDTASVAIWLDQLGWEHYLCGECQGLHLTRLQALDGVQEARLFIESNALLLSCELDIRPSAILIVQAELARFNMSSMHLKVFMDLEDNSLPRLVLSSALLTNAGISRNHLRDFLQVSMQAVAEVSSECVRLGYLLQDEASEQEQVAAWH</sequence>
<dbReference type="RefSeq" id="WP_051527614.1">
    <property type="nucleotide sequence ID" value="NZ_JAUESS010000008.1"/>
</dbReference>
<organism evidence="1 2">
    <name type="scientific">Balneatrix alpica</name>
    <dbReference type="NCBI Taxonomy" id="75684"/>
    <lineage>
        <taxon>Bacteria</taxon>
        <taxon>Pseudomonadati</taxon>
        <taxon>Pseudomonadota</taxon>
        <taxon>Gammaproteobacteria</taxon>
        <taxon>Oceanospirillales</taxon>
        <taxon>Balneatrichaceae</taxon>
        <taxon>Balneatrix</taxon>
    </lineage>
</organism>
<keyword evidence="2" id="KW-1185">Reference proteome</keyword>
<gene>
    <name evidence="1" type="ORF">ACFFLH_13955</name>
</gene>
<dbReference type="EMBL" id="JBHLZN010000005">
    <property type="protein sequence ID" value="MFB9887520.1"/>
    <property type="molecule type" value="Genomic_DNA"/>
</dbReference>
<dbReference type="InterPro" id="IPR019660">
    <property type="entry name" value="Put_sensory_transdc_reg_YbjN"/>
</dbReference>
<name>A0ABV5ZF95_9GAMM</name>
<reference evidence="1 2" key="1">
    <citation type="submission" date="2024-09" db="EMBL/GenBank/DDBJ databases">
        <authorList>
            <person name="Sun Q."/>
            <person name="Mori K."/>
        </authorList>
    </citation>
    <scope>NUCLEOTIDE SEQUENCE [LARGE SCALE GENOMIC DNA]</scope>
    <source>
        <strain evidence="1 2">ATCC 51285</strain>
    </source>
</reference>
<dbReference type="Proteomes" id="UP001589628">
    <property type="component" value="Unassembled WGS sequence"/>
</dbReference>
<protein>
    <submittedName>
        <fullName evidence="1">YbjN domain-containing protein</fullName>
    </submittedName>
</protein>
<evidence type="ECO:0000313" key="1">
    <source>
        <dbReference type="EMBL" id="MFB9887520.1"/>
    </source>
</evidence>
<dbReference type="Pfam" id="PF10722">
    <property type="entry name" value="YbjN"/>
    <property type="match status" value="1"/>
</dbReference>
<evidence type="ECO:0000313" key="2">
    <source>
        <dbReference type="Proteomes" id="UP001589628"/>
    </source>
</evidence>